<organism evidence="1 2">
    <name type="scientific">Arctium lappa</name>
    <name type="common">Greater burdock</name>
    <name type="synonym">Lappa major</name>
    <dbReference type="NCBI Taxonomy" id="4217"/>
    <lineage>
        <taxon>Eukaryota</taxon>
        <taxon>Viridiplantae</taxon>
        <taxon>Streptophyta</taxon>
        <taxon>Embryophyta</taxon>
        <taxon>Tracheophyta</taxon>
        <taxon>Spermatophyta</taxon>
        <taxon>Magnoliopsida</taxon>
        <taxon>eudicotyledons</taxon>
        <taxon>Gunneridae</taxon>
        <taxon>Pentapetalae</taxon>
        <taxon>asterids</taxon>
        <taxon>campanulids</taxon>
        <taxon>Asterales</taxon>
        <taxon>Asteraceae</taxon>
        <taxon>Carduoideae</taxon>
        <taxon>Cardueae</taxon>
        <taxon>Arctiinae</taxon>
        <taxon>Arctium</taxon>
    </lineage>
</organism>
<comment type="caution">
    <text evidence="1">The sequence shown here is derived from an EMBL/GenBank/DDBJ whole genome shotgun (WGS) entry which is preliminary data.</text>
</comment>
<proteinExistence type="predicted"/>
<evidence type="ECO:0000313" key="1">
    <source>
        <dbReference type="EMBL" id="KAI3728797.1"/>
    </source>
</evidence>
<evidence type="ECO:0000313" key="2">
    <source>
        <dbReference type="Proteomes" id="UP001055879"/>
    </source>
</evidence>
<dbReference type="EMBL" id="CM042051">
    <property type="protein sequence ID" value="KAI3728797.1"/>
    <property type="molecule type" value="Genomic_DNA"/>
</dbReference>
<sequence>MATTNKLLRAITRRHLNAHVSPSISSCKLLNAGATRLGYTLHEARTVVLFRNFDEELKCPGVWETDQGATSTTDASRDNLATLYRLPFALMYHGLKGDNKSITSPQSKGSPNKHTYLLDLQFACRSSLHHLHQRPLQITDDPMLPEQNPFL</sequence>
<name>A0ACB9C3F1_ARCLA</name>
<keyword evidence="2" id="KW-1185">Reference proteome</keyword>
<protein>
    <submittedName>
        <fullName evidence="1">Uncharacterized protein</fullName>
    </submittedName>
</protein>
<accession>A0ACB9C3F1</accession>
<gene>
    <name evidence="1" type="ORF">L6452_17440</name>
</gene>
<reference evidence="1 2" key="2">
    <citation type="journal article" date="2022" name="Mol. Ecol. Resour.">
        <title>The genomes of chicory, endive, great burdock and yacon provide insights into Asteraceae paleo-polyploidization history and plant inulin production.</title>
        <authorList>
            <person name="Fan W."/>
            <person name="Wang S."/>
            <person name="Wang H."/>
            <person name="Wang A."/>
            <person name="Jiang F."/>
            <person name="Liu H."/>
            <person name="Zhao H."/>
            <person name="Xu D."/>
            <person name="Zhang Y."/>
        </authorList>
    </citation>
    <scope>NUCLEOTIDE SEQUENCE [LARGE SCALE GENOMIC DNA]</scope>
    <source>
        <strain evidence="2">cv. Niubang</strain>
    </source>
</reference>
<reference evidence="2" key="1">
    <citation type="journal article" date="2022" name="Mol. Ecol. Resour.">
        <title>The genomes of chicory, endive, great burdock and yacon provide insights into Asteraceae palaeo-polyploidization history and plant inulin production.</title>
        <authorList>
            <person name="Fan W."/>
            <person name="Wang S."/>
            <person name="Wang H."/>
            <person name="Wang A."/>
            <person name="Jiang F."/>
            <person name="Liu H."/>
            <person name="Zhao H."/>
            <person name="Xu D."/>
            <person name="Zhang Y."/>
        </authorList>
    </citation>
    <scope>NUCLEOTIDE SEQUENCE [LARGE SCALE GENOMIC DNA]</scope>
    <source>
        <strain evidence="2">cv. Niubang</strain>
    </source>
</reference>
<dbReference type="Proteomes" id="UP001055879">
    <property type="component" value="Linkage Group LG05"/>
</dbReference>